<dbReference type="OrthoDB" id="9788916at2"/>
<dbReference type="AlphaFoldDB" id="A0A4Q1K245"/>
<gene>
    <name evidence="2" type="ORF">EQG63_05840</name>
</gene>
<dbReference type="SUPFAM" id="SSF55729">
    <property type="entry name" value="Acyl-CoA N-acyltransferases (Nat)"/>
    <property type="match status" value="1"/>
</dbReference>
<protein>
    <submittedName>
        <fullName evidence="2">N-acetyltransferase</fullName>
    </submittedName>
</protein>
<dbReference type="PROSITE" id="PS51186">
    <property type="entry name" value="GNAT"/>
    <property type="match status" value="1"/>
</dbReference>
<dbReference type="Proteomes" id="UP000290283">
    <property type="component" value="Unassembled WGS sequence"/>
</dbReference>
<dbReference type="InterPro" id="IPR016181">
    <property type="entry name" value="Acyl_CoA_acyltransferase"/>
</dbReference>
<feature type="domain" description="N-acetyltransferase" evidence="1">
    <location>
        <begin position="10"/>
        <end position="172"/>
    </location>
</feature>
<dbReference type="InterPro" id="IPR000182">
    <property type="entry name" value="GNAT_dom"/>
</dbReference>
<reference evidence="3" key="1">
    <citation type="submission" date="2019-01" db="EMBL/GenBank/DDBJ databases">
        <title>Cytophagaceae bacterium strain CAR-16.</title>
        <authorList>
            <person name="Chen W.-M."/>
        </authorList>
    </citation>
    <scope>NUCLEOTIDE SEQUENCE [LARGE SCALE GENOMIC DNA]</scope>
    <source>
        <strain evidence="3">LLJ-11</strain>
    </source>
</reference>
<dbReference type="InterPro" id="IPR051531">
    <property type="entry name" value="N-acetyltransferase"/>
</dbReference>
<dbReference type="PANTHER" id="PTHR43792:SF16">
    <property type="entry name" value="N-ACETYLTRANSFERASE DOMAIN-CONTAINING PROTEIN"/>
    <property type="match status" value="1"/>
</dbReference>
<comment type="caution">
    <text evidence="2">The sequence shown here is derived from an EMBL/GenBank/DDBJ whole genome shotgun (WGS) entry which is preliminary data.</text>
</comment>
<evidence type="ECO:0000259" key="1">
    <source>
        <dbReference type="PROSITE" id="PS51186"/>
    </source>
</evidence>
<evidence type="ECO:0000313" key="3">
    <source>
        <dbReference type="Proteomes" id="UP000290283"/>
    </source>
</evidence>
<dbReference type="Pfam" id="PF13302">
    <property type="entry name" value="Acetyltransf_3"/>
    <property type="match status" value="1"/>
</dbReference>
<proteinExistence type="predicted"/>
<evidence type="ECO:0000313" key="2">
    <source>
        <dbReference type="EMBL" id="RXR18965.1"/>
    </source>
</evidence>
<dbReference type="GO" id="GO:0016747">
    <property type="term" value="F:acyltransferase activity, transferring groups other than amino-acyl groups"/>
    <property type="evidence" value="ECO:0007669"/>
    <property type="project" value="InterPro"/>
</dbReference>
<name>A0A4Q1K245_9FLAO</name>
<dbReference type="EMBL" id="SBKO01000002">
    <property type="protein sequence ID" value="RXR18965.1"/>
    <property type="molecule type" value="Genomic_DNA"/>
</dbReference>
<keyword evidence="3" id="KW-1185">Reference proteome</keyword>
<organism evidence="2 3">
    <name type="scientific">Flavobacterium amnicola</name>
    <dbReference type="NCBI Taxonomy" id="2506422"/>
    <lineage>
        <taxon>Bacteria</taxon>
        <taxon>Pseudomonadati</taxon>
        <taxon>Bacteroidota</taxon>
        <taxon>Flavobacteriia</taxon>
        <taxon>Flavobacteriales</taxon>
        <taxon>Flavobacteriaceae</taxon>
        <taxon>Flavobacterium</taxon>
    </lineage>
</organism>
<accession>A0A4Q1K245</accession>
<dbReference type="PANTHER" id="PTHR43792">
    <property type="entry name" value="GNAT FAMILY, PUTATIVE (AFU_ORTHOLOGUE AFUA_3G00765)-RELATED-RELATED"/>
    <property type="match status" value="1"/>
</dbReference>
<dbReference type="RefSeq" id="WP_129435423.1">
    <property type="nucleotide sequence ID" value="NZ_SBKO01000002.1"/>
</dbReference>
<keyword evidence="2" id="KW-0808">Transferase</keyword>
<dbReference type="Gene3D" id="3.40.630.30">
    <property type="match status" value="1"/>
</dbReference>
<sequence length="172" mass="19993">MKLVLETPRLHLRPLELSDAEGMFLLDSNPNVHVYLGNKPVKTIAESIGYIENIQNQYKTNGIGRFAVIHKESGEFLGWSGIKFITEEENNHNNFYEIGYRFREEFWGKGYAYETAKAWFEYAFNELKVDTLYASAHIDNLASRKVLEKIGLKLKNEFTWNNDVPCVWYASN</sequence>